<evidence type="ECO:0000256" key="1">
    <source>
        <dbReference type="SAM" id="Phobius"/>
    </source>
</evidence>
<feature type="transmembrane region" description="Helical" evidence="1">
    <location>
        <begin position="174"/>
        <end position="193"/>
    </location>
</feature>
<accession>A0ABV9B0P7</accession>
<keyword evidence="1" id="KW-1133">Transmembrane helix</keyword>
<sequence length="207" mass="22058">MRPVWRTLPRRALATAGVLGLLLAGSTRLPDQAPDEELGLLVLRVIALVGALGLAFLLDDPARNTSAAAPVGRVLRTALRLGLAAPLAAVWWTTAVLLIPSAARPHAALVTLEAAATAVGALALATTAVRFTDFAEVGRNTAIRLGSVAAVMFLVPSRWGLLTTPEDRWWEATHLRWAVLLLLTLAICTAWTPEPLKRRRHGRPTGA</sequence>
<evidence type="ECO:0000313" key="3">
    <source>
        <dbReference type="Proteomes" id="UP001595839"/>
    </source>
</evidence>
<feature type="transmembrane region" description="Helical" evidence="1">
    <location>
        <begin position="78"/>
        <end position="100"/>
    </location>
</feature>
<reference evidence="3" key="1">
    <citation type="journal article" date="2019" name="Int. J. Syst. Evol. Microbiol.">
        <title>The Global Catalogue of Microorganisms (GCM) 10K type strain sequencing project: providing services to taxonomists for standard genome sequencing and annotation.</title>
        <authorList>
            <consortium name="The Broad Institute Genomics Platform"/>
            <consortium name="The Broad Institute Genome Sequencing Center for Infectious Disease"/>
            <person name="Wu L."/>
            <person name="Ma J."/>
        </authorList>
    </citation>
    <scope>NUCLEOTIDE SEQUENCE [LARGE SCALE GENOMIC DNA]</scope>
    <source>
        <strain evidence="3">CGMCC 4.7177</strain>
    </source>
</reference>
<feature type="transmembrane region" description="Helical" evidence="1">
    <location>
        <begin position="38"/>
        <end position="58"/>
    </location>
</feature>
<evidence type="ECO:0000313" key="2">
    <source>
        <dbReference type="EMBL" id="MFC4505597.1"/>
    </source>
</evidence>
<feature type="transmembrane region" description="Helical" evidence="1">
    <location>
        <begin position="106"/>
        <end position="129"/>
    </location>
</feature>
<dbReference type="EMBL" id="JBHSFK010000035">
    <property type="protein sequence ID" value="MFC4505597.1"/>
    <property type="molecule type" value="Genomic_DNA"/>
</dbReference>
<keyword evidence="3" id="KW-1185">Reference proteome</keyword>
<keyword evidence="1" id="KW-0472">Membrane</keyword>
<dbReference type="Proteomes" id="UP001595839">
    <property type="component" value="Unassembled WGS sequence"/>
</dbReference>
<organism evidence="2 3">
    <name type="scientific">Streptomyces vulcanius</name>
    <dbReference type="NCBI Taxonomy" id="1441876"/>
    <lineage>
        <taxon>Bacteria</taxon>
        <taxon>Bacillati</taxon>
        <taxon>Actinomycetota</taxon>
        <taxon>Actinomycetes</taxon>
        <taxon>Kitasatosporales</taxon>
        <taxon>Streptomycetaceae</taxon>
        <taxon>Streptomyces</taxon>
    </lineage>
</organism>
<keyword evidence="1" id="KW-0812">Transmembrane</keyword>
<gene>
    <name evidence="2" type="ORF">ACFPIH_40085</name>
</gene>
<protein>
    <submittedName>
        <fullName evidence="2">ABC transporter</fullName>
    </submittedName>
</protein>
<proteinExistence type="predicted"/>
<feature type="transmembrane region" description="Helical" evidence="1">
    <location>
        <begin position="141"/>
        <end position="162"/>
    </location>
</feature>
<name>A0ABV9B0P7_9ACTN</name>
<comment type="caution">
    <text evidence="2">The sequence shown here is derived from an EMBL/GenBank/DDBJ whole genome shotgun (WGS) entry which is preliminary data.</text>
</comment>
<dbReference type="RefSeq" id="WP_385878604.1">
    <property type="nucleotide sequence ID" value="NZ_JBHSFK010000035.1"/>
</dbReference>